<dbReference type="PROSITE" id="PS50004">
    <property type="entry name" value="C2"/>
    <property type="match status" value="1"/>
</dbReference>
<dbReference type="SMART" id="SM00239">
    <property type="entry name" value="C2"/>
    <property type="match status" value="2"/>
</dbReference>
<dbReference type="Pfam" id="PF01477">
    <property type="entry name" value="PLAT"/>
    <property type="match status" value="1"/>
</dbReference>
<feature type="domain" description="C2" evidence="8">
    <location>
        <begin position="682"/>
        <end position="794"/>
    </location>
</feature>
<dbReference type="Pfam" id="PF00168">
    <property type="entry name" value="C2"/>
    <property type="match status" value="2"/>
</dbReference>
<keyword evidence="4" id="KW-0446">Lipid-binding</keyword>
<dbReference type="CDD" id="cd00030">
    <property type="entry name" value="C2"/>
    <property type="match status" value="1"/>
</dbReference>
<organism evidence="15">
    <name type="scientific">Rhodosorus marinus</name>
    <dbReference type="NCBI Taxonomy" id="101924"/>
    <lineage>
        <taxon>Eukaryota</taxon>
        <taxon>Rhodophyta</taxon>
        <taxon>Stylonematophyceae</taxon>
        <taxon>Stylonematales</taxon>
        <taxon>Stylonemataceae</taxon>
        <taxon>Rhodosorus</taxon>
    </lineage>
</organism>
<evidence type="ECO:0000256" key="2">
    <source>
        <dbReference type="ARBA" id="ARBA00022448"/>
    </source>
</evidence>
<feature type="compositionally biased region" description="Basic and acidic residues" evidence="7">
    <location>
        <begin position="561"/>
        <end position="585"/>
    </location>
</feature>
<evidence type="ECO:0000313" key="14">
    <source>
        <dbReference type="EMBL" id="CAE0039509.1"/>
    </source>
</evidence>
<accession>A0A7S3EAM4</accession>
<evidence type="ECO:0000313" key="13">
    <source>
        <dbReference type="EMBL" id="CAE0039506.1"/>
    </source>
</evidence>
<dbReference type="InterPro" id="IPR035892">
    <property type="entry name" value="C2_domain_sf"/>
</dbReference>
<keyword evidence="3" id="KW-0445">Lipid transport</keyword>
<dbReference type="CDD" id="cd21669">
    <property type="entry name" value="SMP_SF"/>
    <property type="match status" value="1"/>
</dbReference>
<dbReference type="InterPro" id="IPR036392">
    <property type="entry name" value="PLAT/LH2_dom_sf"/>
</dbReference>
<name>A0A7S3EAM4_9RHOD</name>
<dbReference type="Gene3D" id="2.60.40.150">
    <property type="entry name" value="C2 domain"/>
    <property type="match status" value="2"/>
</dbReference>
<proteinExistence type="predicted"/>
<evidence type="ECO:0000256" key="5">
    <source>
        <dbReference type="ARBA" id="ARBA00023136"/>
    </source>
</evidence>
<feature type="compositionally biased region" description="Basic residues" evidence="7">
    <location>
        <begin position="586"/>
        <end position="603"/>
    </location>
</feature>
<evidence type="ECO:0000256" key="6">
    <source>
        <dbReference type="PROSITE-ProRule" id="PRU00152"/>
    </source>
</evidence>
<feature type="domain" description="PLAT" evidence="9">
    <location>
        <begin position="932"/>
        <end position="1049"/>
    </location>
</feature>
<dbReference type="PROSITE" id="PS50095">
    <property type="entry name" value="PLAT"/>
    <property type="match status" value="1"/>
</dbReference>
<comment type="subcellular location">
    <subcellularLocation>
        <location evidence="1">Membrane</location>
    </subcellularLocation>
</comment>
<feature type="compositionally biased region" description="Basic and acidic residues" evidence="7">
    <location>
        <begin position="610"/>
        <end position="623"/>
    </location>
</feature>
<evidence type="ECO:0000256" key="4">
    <source>
        <dbReference type="ARBA" id="ARBA00023121"/>
    </source>
</evidence>
<dbReference type="EMBL" id="HBHW01009843">
    <property type="protein sequence ID" value="CAE0039522.1"/>
    <property type="molecule type" value="Transcribed_RNA"/>
</dbReference>
<dbReference type="EMBL" id="HBHW01009819">
    <property type="protein sequence ID" value="CAE0039498.1"/>
    <property type="molecule type" value="Transcribed_RNA"/>
</dbReference>
<evidence type="ECO:0000259" key="9">
    <source>
        <dbReference type="PROSITE" id="PS50095"/>
    </source>
</evidence>
<dbReference type="EMBL" id="HBHW01009827">
    <property type="protein sequence ID" value="CAE0039506.1"/>
    <property type="molecule type" value="Transcribed_RNA"/>
</dbReference>
<dbReference type="PANTHER" id="PTHR10774:SF190">
    <property type="entry name" value="C2 CALCIUM_LIPID-BINDING ENDONUCLEASE_EXONUCLEASE_PHOSPHATASE-RELATED"/>
    <property type="match status" value="1"/>
</dbReference>
<dbReference type="EMBL" id="HBHW01009830">
    <property type="protein sequence ID" value="CAE0039509.1"/>
    <property type="molecule type" value="Transcribed_RNA"/>
</dbReference>
<evidence type="ECO:0000259" key="8">
    <source>
        <dbReference type="PROSITE" id="PS50004"/>
    </source>
</evidence>
<dbReference type="EMBL" id="HBHW01009822">
    <property type="protein sequence ID" value="CAE0039501.1"/>
    <property type="molecule type" value="Transcribed_RNA"/>
</dbReference>
<dbReference type="EMBL" id="HBHW01009842">
    <property type="protein sequence ID" value="CAE0039521.1"/>
    <property type="molecule type" value="Transcribed_RNA"/>
</dbReference>
<dbReference type="EMBL" id="HBHW01009835">
    <property type="protein sequence ID" value="CAE0039514.1"/>
    <property type="molecule type" value="Transcribed_RNA"/>
</dbReference>
<dbReference type="GO" id="GO:0006869">
    <property type="term" value="P:lipid transport"/>
    <property type="evidence" value="ECO:0007669"/>
    <property type="project" value="UniProtKB-KW"/>
</dbReference>
<dbReference type="InterPro" id="IPR001024">
    <property type="entry name" value="PLAT/LH2_dom"/>
</dbReference>
<evidence type="ECO:0000313" key="12">
    <source>
        <dbReference type="EMBL" id="CAE0039501.1"/>
    </source>
</evidence>
<evidence type="ECO:0008006" key="19">
    <source>
        <dbReference type="Google" id="ProtNLM"/>
    </source>
</evidence>
<keyword evidence="5" id="KW-0472">Membrane</keyword>
<sequence length="1072" mass="120344">MNLAFLWKAASSSFLFPVAVAYAGIKVLDATFFRKNTAPLALHEKEGTDEGDVLKNEKEESVIWISVLLFKFWSQWATNLEDEILKLIYPMVVEARPQIFPYLAVSDISIGTEPPYVVSVKTFSNPDPRTLIVDCLLEWISPDNQITLRTGLTHGPRVMKASNLSIKARTRFVLTLSEDTINLEKMSISIVGRPVVKLSVVPFASGIDLLGGNKIVEWFNDLVYFLLSELITFPNAVSITLTTNDGTQSNELNGERSRTKSFLSNIVNSFKAQAEMISHTYFQLELIRAVGGIMDSRPRQSHLNFDARVQKEMRKESEDASPGFISAKVIEAIDLGGQQMSQNFHPIIRLRVGEESRDTEYDLDGHDADTGRDVIFNERLYVPVSKNERFLCVQLLAGHGNAVEDLVFGEKVVGSAWISIEEIQEAAKVPVWVHLKGTCSGEADEGVGMVRMQMAFVNFARQDEDQKRRSVADRVKKVTNRVRSDKHGADPEHSFETSGQTAQNRKHRRVLGRKHDPERGEQMPEDQPGRHEPKSPRSEEPLSENSDHSHRKVLRGLSGHSGDHRRPSLHRHNSEKDESSPESSKHRLRRHSERFRRHSRNLHKGSQQDSEGKGGLESAKEQTYESTDEPGGKFASDEYVGSSEELDTLSLNQAHAMEGRASEGTFKAPERAVPSQQPDNDAVPAMEASSEAVQDTLVQGEWVVDLLESTQWPSEHNFQCEIVCGPTTRVTKVQKDTQQPVWDEHFTFPVNDPSTDLLNILVLGKELLASDLILGRALLQLRRGQSMRMRELWIPLIMDKHDEKPVWARCWVGYRCLTPATSLGPSSFLINPINQLLTDRVQRMKHNFRQRNEDAEKAENIQLLQAIRKLSTEVFDTIQKNAMEIRLGHEALVEKIRHGNDASTSRGLALYSVESSPEKIKEQHDCPKEKHCPVLISVETSDHMGSGTDGEVWLTFHGVDGGSSPVMFLNRRKHSFSAGSVDVFCILIESKLAPIKSMTIGHYNSGLSLDWRLEKVVVESLLEPWTASFTARMWIKSGLDHEKGVTINKDGPVPVADNTTSTLARIGDKAHK</sequence>
<evidence type="ECO:0000313" key="17">
    <source>
        <dbReference type="EMBL" id="CAE0039522.1"/>
    </source>
</evidence>
<evidence type="ECO:0000313" key="11">
    <source>
        <dbReference type="EMBL" id="CAE0039498.1"/>
    </source>
</evidence>
<keyword evidence="2" id="KW-0813">Transport</keyword>
<dbReference type="PANTHER" id="PTHR10774">
    <property type="entry name" value="EXTENDED SYNAPTOTAGMIN-RELATED"/>
    <property type="match status" value="1"/>
</dbReference>
<evidence type="ECO:0000313" key="16">
    <source>
        <dbReference type="EMBL" id="CAE0039521.1"/>
    </source>
</evidence>
<feature type="domain" description="SMP-LTD" evidence="10">
    <location>
        <begin position="58"/>
        <end position="242"/>
    </location>
</feature>
<dbReference type="GO" id="GO:0008289">
    <property type="term" value="F:lipid binding"/>
    <property type="evidence" value="ECO:0007669"/>
    <property type="project" value="UniProtKB-KW"/>
</dbReference>
<evidence type="ECO:0000256" key="7">
    <source>
        <dbReference type="SAM" id="MobiDB-lite"/>
    </source>
</evidence>
<comment type="caution">
    <text evidence="6">Lacks conserved residue(s) required for the propagation of feature annotation.</text>
</comment>
<dbReference type="SUPFAM" id="SSF49723">
    <property type="entry name" value="Lipase/lipooxygenase domain (PLAT/LH2 domain)"/>
    <property type="match status" value="1"/>
</dbReference>
<dbReference type="PROSITE" id="PS51847">
    <property type="entry name" value="SMP"/>
    <property type="match status" value="1"/>
</dbReference>
<dbReference type="Gene3D" id="2.40.180.10">
    <property type="entry name" value="Catalase core domain"/>
    <property type="match status" value="1"/>
</dbReference>
<evidence type="ECO:0000256" key="3">
    <source>
        <dbReference type="ARBA" id="ARBA00023055"/>
    </source>
</evidence>
<protein>
    <recommendedName>
        <fullName evidence="19">C2 domain-containing protein</fullName>
    </recommendedName>
</protein>
<dbReference type="InterPro" id="IPR031468">
    <property type="entry name" value="SMP_LBD"/>
</dbReference>
<feature type="compositionally biased region" description="Basic and acidic residues" evidence="7">
    <location>
        <begin position="463"/>
        <end position="495"/>
    </location>
</feature>
<dbReference type="AlphaFoldDB" id="A0A7S3EAM4"/>
<dbReference type="InterPro" id="IPR000008">
    <property type="entry name" value="C2_dom"/>
</dbReference>
<dbReference type="InterPro" id="IPR045050">
    <property type="entry name" value="Synaptotagmin_plant"/>
</dbReference>
<feature type="compositionally biased region" description="Basic and acidic residues" evidence="7">
    <location>
        <begin position="513"/>
        <end position="548"/>
    </location>
</feature>
<dbReference type="GO" id="GO:0005783">
    <property type="term" value="C:endoplasmic reticulum"/>
    <property type="evidence" value="ECO:0007669"/>
    <property type="project" value="TreeGrafter"/>
</dbReference>
<reference evidence="15" key="1">
    <citation type="submission" date="2021-01" db="EMBL/GenBank/DDBJ databases">
        <authorList>
            <person name="Corre E."/>
            <person name="Pelletier E."/>
            <person name="Niang G."/>
            <person name="Scheremetjew M."/>
            <person name="Finn R."/>
            <person name="Kale V."/>
            <person name="Holt S."/>
            <person name="Cochrane G."/>
            <person name="Meng A."/>
            <person name="Brown T."/>
            <person name="Cohen L."/>
        </authorList>
    </citation>
    <scope>NUCLEOTIDE SEQUENCE</scope>
    <source>
        <strain evidence="15">CCMP 769</strain>
    </source>
</reference>
<dbReference type="GO" id="GO:0016020">
    <property type="term" value="C:membrane"/>
    <property type="evidence" value="ECO:0007669"/>
    <property type="project" value="UniProtKB-SubCell"/>
</dbReference>
<feature type="region of interest" description="Disordered" evidence="7">
    <location>
        <begin position="463"/>
        <end position="639"/>
    </location>
</feature>
<evidence type="ECO:0000313" key="15">
    <source>
        <dbReference type="EMBL" id="CAE0039514.1"/>
    </source>
</evidence>
<dbReference type="SUPFAM" id="SSF49562">
    <property type="entry name" value="C2 domain (Calcium/lipid-binding domain, CaLB)"/>
    <property type="match status" value="2"/>
</dbReference>
<dbReference type="EMBL" id="HBHW01009845">
    <property type="protein sequence ID" value="CAE0039524.1"/>
    <property type="molecule type" value="Transcribed_RNA"/>
</dbReference>
<evidence type="ECO:0000259" key="10">
    <source>
        <dbReference type="PROSITE" id="PS51847"/>
    </source>
</evidence>
<gene>
    <name evidence="11" type="ORF">RMAR00112_LOCUS7457</name>
    <name evidence="12" type="ORF">RMAR00112_LOCUS7460</name>
    <name evidence="13" type="ORF">RMAR00112_LOCUS7465</name>
    <name evidence="14" type="ORF">RMAR00112_LOCUS7468</name>
    <name evidence="15" type="ORF">RMAR00112_LOCUS7473</name>
    <name evidence="16" type="ORF">RMAR00112_LOCUS7480</name>
    <name evidence="17" type="ORF">RMAR00112_LOCUS7481</name>
    <name evidence="18" type="ORF">RMAR00112_LOCUS7483</name>
</gene>
<evidence type="ECO:0000313" key="18">
    <source>
        <dbReference type="EMBL" id="CAE0039524.1"/>
    </source>
</evidence>
<evidence type="ECO:0000256" key="1">
    <source>
        <dbReference type="ARBA" id="ARBA00004370"/>
    </source>
</evidence>